<sequence>MKVLYLTGYKAFEFGIFKNDHEAVKYIKKAIEQRLLPLVEDGLEWVIISGQLGTELWGAEVVFDMRKHYDQLKLGVLTPFLKQEESWNETNQEYYRSILARADFVESIFNKPYEGPQQLKIKNKYMIHKSDAMLIIFEAEKDGSAKYPYYEALKKAENQPYPIYQVNFDDLQMAAEEGNWSGE</sequence>
<comment type="similarity">
    <text evidence="1">Belongs to the UPF0398 family.</text>
</comment>
<keyword evidence="3" id="KW-1185">Reference proteome</keyword>
<dbReference type="PIRSF" id="PIRSF021290">
    <property type="entry name" value="DUF1273"/>
    <property type="match status" value="1"/>
</dbReference>
<organism evidence="2 3">
    <name type="scientific">Peribacillus simplex</name>
    <dbReference type="NCBI Taxonomy" id="1478"/>
    <lineage>
        <taxon>Bacteria</taxon>
        <taxon>Bacillati</taxon>
        <taxon>Bacillota</taxon>
        <taxon>Bacilli</taxon>
        <taxon>Bacillales</taxon>
        <taxon>Bacillaceae</taxon>
        <taxon>Peribacillus</taxon>
    </lineage>
</organism>
<evidence type="ECO:0000313" key="2">
    <source>
        <dbReference type="EMBL" id="KWW11295.1"/>
    </source>
</evidence>
<dbReference type="HAMAP" id="MF_01575">
    <property type="entry name" value="UPF0398"/>
    <property type="match status" value="1"/>
</dbReference>
<dbReference type="RefSeq" id="WP_061144236.1">
    <property type="nucleotide sequence ID" value="NZ_LNNH01000055.1"/>
</dbReference>
<dbReference type="EMBL" id="LNNH01000055">
    <property type="protein sequence ID" value="KWW11295.1"/>
    <property type="molecule type" value="Genomic_DNA"/>
</dbReference>
<dbReference type="Pfam" id="PF06908">
    <property type="entry name" value="YpsA"/>
    <property type="match status" value="1"/>
</dbReference>
<accession>A0A120GMQ5</accession>
<dbReference type="SUPFAM" id="SSF102405">
    <property type="entry name" value="MCP/YpsA-like"/>
    <property type="match status" value="1"/>
</dbReference>
<dbReference type="AlphaFoldDB" id="A0A120GMQ5"/>
<dbReference type="Gene3D" id="3.40.50.450">
    <property type="match status" value="1"/>
</dbReference>
<dbReference type="PANTHER" id="PTHR38440">
    <property type="entry name" value="UPF0398 PROTEIN YPSA"/>
    <property type="match status" value="1"/>
</dbReference>
<protein>
    <recommendedName>
        <fullName evidence="1">UPF0398 protein AS888_01820</fullName>
    </recommendedName>
</protein>
<comment type="caution">
    <text evidence="2">The sequence shown here is derived from an EMBL/GenBank/DDBJ whole genome shotgun (WGS) entry which is preliminary data.</text>
</comment>
<evidence type="ECO:0000313" key="3">
    <source>
        <dbReference type="Proteomes" id="UP000064189"/>
    </source>
</evidence>
<evidence type="ECO:0000256" key="1">
    <source>
        <dbReference type="HAMAP-Rule" id="MF_01575"/>
    </source>
</evidence>
<name>A0A120GMQ5_9BACI</name>
<proteinExistence type="inferred from homology"/>
<dbReference type="NCBIfam" id="NF010181">
    <property type="entry name" value="PRK13660.1"/>
    <property type="match status" value="1"/>
</dbReference>
<gene>
    <name evidence="2" type="ORF">AS888_01820</name>
</gene>
<dbReference type="InterPro" id="IPR010697">
    <property type="entry name" value="YspA"/>
</dbReference>
<dbReference type="Proteomes" id="UP000064189">
    <property type="component" value="Unassembled WGS sequence"/>
</dbReference>
<dbReference type="PANTHER" id="PTHR38440:SF1">
    <property type="entry name" value="UPF0398 PROTEIN SPR0331"/>
    <property type="match status" value="1"/>
</dbReference>
<reference evidence="2 3" key="1">
    <citation type="submission" date="2015-11" db="EMBL/GenBank/DDBJ databases">
        <title>Genome Sequence of Bacillus simplex strain VanAntwerpen2.</title>
        <authorList>
            <person name="Couger M.B."/>
        </authorList>
    </citation>
    <scope>NUCLEOTIDE SEQUENCE [LARGE SCALE GENOMIC DNA]</scope>
    <source>
        <strain evidence="2 3">VanAntwerpen02</strain>
    </source>
</reference>